<dbReference type="PROSITE" id="PS00373">
    <property type="entry name" value="GART"/>
    <property type="match status" value="1"/>
</dbReference>
<evidence type="ECO:0000256" key="5">
    <source>
        <dbReference type="HAMAP-Rule" id="MF_00182"/>
    </source>
</evidence>
<dbReference type="InterPro" id="IPR005793">
    <property type="entry name" value="Formyl_trans_C"/>
</dbReference>
<dbReference type="EMBL" id="MHIX01000002">
    <property type="protein sequence ID" value="OGY60210.1"/>
    <property type="molecule type" value="Genomic_DNA"/>
</dbReference>
<dbReference type="InterPro" id="IPR005794">
    <property type="entry name" value="Fmt"/>
</dbReference>
<evidence type="ECO:0000313" key="8">
    <source>
        <dbReference type="EMBL" id="OGY60210.1"/>
    </source>
</evidence>
<dbReference type="GO" id="GO:0004479">
    <property type="term" value="F:methionyl-tRNA formyltransferase activity"/>
    <property type="evidence" value="ECO:0007669"/>
    <property type="project" value="UniProtKB-UniRule"/>
</dbReference>
<dbReference type="Gene3D" id="3.40.50.12230">
    <property type="match status" value="1"/>
</dbReference>
<evidence type="ECO:0000313" key="9">
    <source>
        <dbReference type="Proteomes" id="UP000178515"/>
    </source>
</evidence>
<evidence type="ECO:0000259" key="7">
    <source>
        <dbReference type="Pfam" id="PF02911"/>
    </source>
</evidence>
<keyword evidence="4 5" id="KW-0648">Protein biosynthesis</keyword>
<comment type="function">
    <text evidence="5">Attaches a formyl group to the free amino group of methionyl-tRNA(fMet). The formyl group appears to play a dual role in the initiator identity of N-formylmethionyl-tRNA by promoting its recognition by IF2 and preventing the misappropriation of this tRNA by the elongation apparatus.</text>
</comment>
<proteinExistence type="inferred from homology"/>
<comment type="catalytic activity">
    <reaction evidence="5">
        <text>L-methionyl-tRNA(fMet) + (6R)-10-formyltetrahydrofolate = N-formyl-L-methionyl-tRNA(fMet) + (6S)-5,6,7,8-tetrahydrofolate + H(+)</text>
        <dbReference type="Rhea" id="RHEA:24380"/>
        <dbReference type="Rhea" id="RHEA-COMP:9952"/>
        <dbReference type="Rhea" id="RHEA-COMP:9953"/>
        <dbReference type="ChEBI" id="CHEBI:15378"/>
        <dbReference type="ChEBI" id="CHEBI:57453"/>
        <dbReference type="ChEBI" id="CHEBI:78530"/>
        <dbReference type="ChEBI" id="CHEBI:78844"/>
        <dbReference type="ChEBI" id="CHEBI:195366"/>
        <dbReference type="EC" id="2.1.2.9"/>
    </reaction>
</comment>
<feature type="binding site" evidence="5">
    <location>
        <begin position="112"/>
        <end position="115"/>
    </location>
    <ligand>
        <name>(6S)-5,6,7,8-tetrahydrofolate</name>
        <dbReference type="ChEBI" id="CHEBI:57453"/>
    </ligand>
</feature>
<name>A0A1G1Z8N7_9BACT</name>
<protein>
    <recommendedName>
        <fullName evidence="2 5">Methionyl-tRNA formyltransferase</fullName>
        <ecNumber evidence="2 5">2.1.2.9</ecNumber>
    </recommendedName>
</protein>
<organism evidence="8 9">
    <name type="scientific">Candidatus Colwellbacteria bacterium RIFCSPHIGHO2_12_FULL_44_17</name>
    <dbReference type="NCBI Taxonomy" id="1797689"/>
    <lineage>
        <taxon>Bacteria</taxon>
        <taxon>Candidatus Colwelliibacteriota</taxon>
    </lineage>
</organism>
<comment type="caution">
    <text evidence="8">The sequence shown here is derived from an EMBL/GenBank/DDBJ whole genome shotgun (WGS) entry which is preliminary data.</text>
</comment>
<dbReference type="CDD" id="cd08646">
    <property type="entry name" value="FMT_core_Met-tRNA-FMT_N"/>
    <property type="match status" value="1"/>
</dbReference>
<dbReference type="InterPro" id="IPR041711">
    <property type="entry name" value="Met-tRNA-FMT_N"/>
</dbReference>
<reference evidence="8 9" key="1">
    <citation type="journal article" date="2016" name="Nat. Commun.">
        <title>Thousands of microbial genomes shed light on interconnected biogeochemical processes in an aquifer system.</title>
        <authorList>
            <person name="Anantharaman K."/>
            <person name="Brown C.T."/>
            <person name="Hug L.A."/>
            <person name="Sharon I."/>
            <person name="Castelle C.J."/>
            <person name="Probst A.J."/>
            <person name="Thomas B.C."/>
            <person name="Singh A."/>
            <person name="Wilkins M.J."/>
            <person name="Karaoz U."/>
            <person name="Brodie E.L."/>
            <person name="Williams K.H."/>
            <person name="Hubbard S.S."/>
            <person name="Banfield J.F."/>
        </authorList>
    </citation>
    <scope>NUCLEOTIDE SEQUENCE [LARGE SCALE GENOMIC DNA]</scope>
</reference>
<accession>A0A1G1Z8N7</accession>
<evidence type="ECO:0000259" key="6">
    <source>
        <dbReference type="Pfam" id="PF00551"/>
    </source>
</evidence>
<dbReference type="InterPro" id="IPR036477">
    <property type="entry name" value="Formyl_transf_N_sf"/>
</dbReference>
<feature type="domain" description="Formyl transferase N-terminal" evidence="6">
    <location>
        <begin position="1"/>
        <end position="182"/>
    </location>
</feature>
<dbReference type="Proteomes" id="UP000178515">
    <property type="component" value="Unassembled WGS sequence"/>
</dbReference>
<evidence type="ECO:0000256" key="1">
    <source>
        <dbReference type="ARBA" id="ARBA00010699"/>
    </source>
</evidence>
<dbReference type="Pfam" id="PF00551">
    <property type="entry name" value="Formyl_trans_N"/>
    <property type="match status" value="1"/>
</dbReference>
<dbReference type="SUPFAM" id="SSF50486">
    <property type="entry name" value="FMT C-terminal domain-like"/>
    <property type="match status" value="1"/>
</dbReference>
<dbReference type="HAMAP" id="MF_00182">
    <property type="entry name" value="Formyl_trans"/>
    <property type="match status" value="1"/>
</dbReference>
<dbReference type="AlphaFoldDB" id="A0A1G1Z8N7"/>
<dbReference type="InterPro" id="IPR011034">
    <property type="entry name" value="Formyl_transferase-like_C_sf"/>
</dbReference>
<feature type="domain" description="Formyl transferase C-terminal" evidence="7">
    <location>
        <begin position="230"/>
        <end position="264"/>
    </location>
</feature>
<evidence type="ECO:0000256" key="3">
    <source>
        <dbReference type="ARBA" id="ARBA00022679"/>
    </source>
</evidence>
<dbReference type="SUPFAM" id="SSF53328">
    <property type="entry name" value="Formyltransferase"/>
    <property type="match status" value="1"/>
</dbReference>
<keyword evidence="3 5" id="KW-0808">Transferase</keyword>
<dbReference type="STRING" id="1797689.A3F24_00535"/>
<sequence>MNYVFFGTPEFGRAVLEKLLEVNLFPIALVTNPDKPVGRKQVLTYPPTKQLIFDKKLDTKIAILQPPKIDDVFLQTLQDFKADVFIIAAYAKIVPQSLLSIPYKGTIGVHSSLLPKYRGASPIQSVILNGETETGTSLFLVGVGMDDGPIIASRSVSIDLYDTTETLTKKLAEASGTLLFETLPDFLSGILQLTPQDDTQATFTKKFKTEDAFVDFLELQRAQAGDKELARSINQKIRAFYPEPGAYTLENRRRLKLLGSKVMDGRLFLTRIQYEGERPRTVRS</sequence>
<comment type="similarity">
    <text evidence="1 5">Belongs to the Fmt family.</text>
</comment>
<dbReference type="EC" id="2.1.2.9" evidence="2 5"/>
<dbReference type="InterPro" id="IPR001555">
    <property type="entry name" value="GART_AS"/>
</dbReference>
<dbReference type="PANTHER" id="PTHR11138">
    <property type="entry name" value="METHIONYL-TRNA FORMYLTRANSFERASE"/>
    <property type="match status" value="1"/>
</dbReference>
<dbReference type="InterPro" id="IPR002376">
    <property type="entry name" value="Formyl_transf_N"/>
</dbReference>
<gene>
    <name evidence="5" type="primary">fmt</name>
    <name evidence="8" type="ORF">A3F24_00535</name>
</gene>
<evidence type="ECO:0000256" key="4">
    <source>
        <dbReference type="ARBA" id="ARBA00022917"/>
    </source>
</evidence>
<dbReference type="PANTHER" id="PTHR11138:SF5">
    <property type="entry name" value="METHIONYL-TRNA FORMYLTRANSFERASE, MITOCHONDRIAL"/>
    <property type="match status" value="1"/>
</dbReference>
<dbReference type="Pfam" id="PF02911">
    <property type="entry name" value="Formyl_trans_C"/>
    <property type="match status" value="1"/>
</dbReference>
<dbReference type="GO" id="GO:0005829">
    <property type="term" value="C:cytosol"/>
    <property type="evidence" value="ECO:0007669"/>
    <property type="project" value="TreeGrafter"/>
</dbReference>
<evidence type="ECO:0000256" key="2">
    <source>
        <dbReference type="ARBA" id="ARBA00012261"/>
    </source>
</evidence>